<dbReference type="Proteomes" id="UP000430146">
    <property type="component" value="Unassembled WGS sequence"/>
</dbReference>
<dbReference type="GO" id="GO:0016491">
    <property type="term" value="F:oxidoreductase activity"/>
    <property type="evidence" value="ECO:0007669"/>
    <property type="project" value="UniProtKB-KW"/>
</dbReference>
<protein>
    <submittedName>
        <fullName evidence="2">tRNA 5-methylaminomethyl-2-thiouridine biosynthesis bifunctional protein MnmC</fullName>
        <ecNumber evidence="2">1.5.-.-</ecNumber>
    </submittedName>
</protein>
<dbReference type="PANTHER" id="PTHR42923">
    <property type="entry name" value="PROTOPORPHYRINOGEN OXIDASE"/>
    <property type="match status" value="1"/>
</dbReference>
<organism evidence="2 3">
    <name type="scientific">Mycolicibacterium vanbaalenii</name>
    <name type="common">Mycobacterium vanbaalenii</name>
    <dbReference type="NCBI Taxonomy" id="110539"/>
    <lineage>
        <taxon>Bacteria</taxon>
        <taxon>Bacillati</taxon>
        <taxon>Actinomycetota</taxon>
        <taxon>Actinomycetes</taxon>
        <taxon>Mycobacteriales</taxon>
        <taxon>Mycobacteriaceae</taxon>
        <taxon>Mycolicibacterium</taxon>
    </lineage>
</organism>
<keyword evidence="3" id="KW-1185">Reference proteome</keyword>
<evidence type="ECO:0000313" key="2">
    <source>
        <dbReference type="EMBL" id="CAA0108790.1"/>
    </source>
</evidence>
<accession>A0A5S9PVY0</accession>
<dbReference type="PANTHER" id="PTHR42923:SF46">
    <property type="entry name" value="AMINE OXIDASE"/>
    <property type="match status" value="1"/>
</dbReference>
<name>A0A5S9PVY0_MYCVN</name>
<dbReference type="RefSeq" id="WP_159230067.1">
    <property type="nucleotide sequence ID" value="NZ_CACSIP010000012.1"/>
</dbReference>
<dbReference type="InterPro" id="IPR050464">
    <property type="entry name" value="Zeta_carotene_desat/Oxidored"/>
</dbReference>
<dbReference type="EC" id="1.5.-.-" evidence="2"/>
<dbReference type="InterPro" id="IPR002937">
    <property type="entry name" value="Amino_oxidase"/>
</dbReference>
<sequence length="577" mass="63540">MTTVAILGGGVGGLSAAHELAERGFAVTVYEARDVFGGKARSMPVPGSGTDGRADLPAEHGFRFFPGFYRHVTDTMKRIPGAKGTVYHHLTPCSEILMAQGDGRSELVSPIKVPGSLTEFADGLRFLRDLTTQVGIPLDELAVFVDRVLTMMTSCDARRLAEFESMSWWDFVEAEHKSDAYKKFLATGMTRTLVAAKAEEMSARTGGTILCQLIYDMLRLDGRLDNVLDGPTSEVWIDPWLEHLERLGVTLQPECTVAGIHCEAGLITGVTVVAPDGDRYIEADHYIAALPVERFCDLVSRSMRSADPRLGLIRHLEYAWMNGLMFYLDTDEPLEHGHAIFIDSEWALTAISQKQFWPDIDLTQRGDGRVEGILSVDVSAWDVPGPVTGKVASACTKEEIRQEVWAQLVRHIDDGRLDESNVLSWFLDPAIEFPNPGKATNAEPLLINVKSSWAHRPDAVTAIPNLFLAADFVRTNTDLATMEAANEAARAAVNGILDATNSSRSRCTIHDLAEPRILWPFRQLDRVLFRLGRKTAEPPFRLTATGDLKPTGPLARARLATLRVRGKGALLAEPRSR</sequence>
<dbReference type="Gene3D" id="3.50.50.60">
    <property type="entry name" value="FAD/NAD(P)-binding domain"/>
    <property type="match status" value="1"/>
</dbReference>
<dbReference type="Pfam" id="PF01593">
    <property type="entry name" value="Amino_oxidase"/>
    <property type="match status" value="1"/>
</dbReference>
<proteinExistence type="predicted"/>
<gene>
    <name evidence="2" type="primary">mnmC</name>
    <name evidence="2" type="ORF">AELLOGFF_00639</name>
</gene>
<dbReference type="SUPFAM" id="SSF51905">
    <property type="entry name" value="FAD/NAD(P)-binding domain"/>
    <property type="match status" value="1"/>
</dbReference>
<evidence type="ECO:0000259" key="1">
    <source>
        <dbReference type="Pfam" id="PF01593"/>
    </source>
</evidence>
<dbReference type="EMBL" id="CACSIP010000012">
    <property type="protein sequence ID" value="CAA0108790.1"/>
    <property type="molecule type" value="Genomic_DNA"/>
</dbReference>
<feature type="domain" description="Amine oxidase" evidence="1">
    <location>
        <begin position="12"/>
        <end position="496"/>
    </location>
</feature>
<keyword evidence="2" id="KW-0560">Oxidoreductase</keyword>
<evidence type="ECO:0000313" key="3">
    <source>
        <dbReference type="Proteomes" id="UP000430146"/>
    </source>
</evidence>
<reference evidence="2 3" key="1">
    <citation type="submission" date="2019-11" db="EMBL/GenBank/DDBJ databases">
        <authorList>
            <person name="Holert J."/>
        </authorList>
    </citation>
    <scope>NUCLEOTIDE SEQUENCE [LARGE SCALE GENOMIC DNA]</scope>
    <source>
        <strain evidence="2">BC8_1</strain>
    </source>
</reference>
<dbReference type="AlphaFoldDB" id="A0A5S9PVY0"/>
<dbReference type="InterPro" id="IPR036188">
    <property type="entry name" value="FAD/NAD-bd_sf"/>
</dbReference>
<dbReference type="OrthoDB" id="8845488at2"/>